<dbReference type="EMBL" id="CM020618">
    <property type="protein sequence ID" value="KAK1857384.1"/>
    <property type="molecule type" value="Genomic_DNA"/>
</dbReference>
<sequence>MQPADDTPALQPTGQPVDETVAATLVGGFGSAPTGQQPTGSQPADDPVEQEPAGVQPTGLLPTGLLPAGGEAAEEQPAGMEPADDTVADDESTAAGVAPTGSTSVDTQPGILAGAVGAVAAVFGFPSTAKASQSTYH</sequence>
<protein>
    <submittedName>
        <fullName evidence="1">Uncharacterized protein</fullName>
    </submittedName>
</protein>
<evidence type="ECO:0000313" key="2">
    <source>
        <dbReference type="Proteomes" id="UP000798662"/>
    </source>
</evidence>
<gene>
    <name evidence="1" type="ORF">I4F81_000003</name>
</gene>
<proteinExistence type="predicted"/>
<keyword evidence="2" id="KW-1185">Reference proteome</keyword>
<organism evidence="1 2">
    <name type="scientific">Pyropia yezoensis</name>
    <name type="common">Susabi-nori</name>
    <name type="synonym">Porphyra yezoensis</name>
    <dbReference type="NCBI Taxonomy" id="2788"/>
    <lineage>
        <taxon>Eukaryota</taxon>
        <taxon>Rhodophyta</taxon>
        <taxon>Bangiophyceae</taxon>
        <taxon>Bangiales</taxon>
        <taxon>Bangiaceae</taxon>
        <taxon>Pyropia</taxon>
    </lineage>
</organism>
<accession>A0ACC3BHM7</accession>
<comment type="caution">
    <text evidence="1">The sequence shown here is derived from an EMBL/GenBank/DDBJ whole genome shotgun (WGS) entry which is preliminary data.</text>
</comment>
<name>A0ACC3BHM7_PYRYE</name>
<evidence type="ECO:0000313" key="1">
    <source>
        <dbReference type="EMBL" id="KAK1857384.1"/>
    </source>
</evidence>
<dbReference type="Proteomes" id="UP000798662">
    <property type="component" value="Chromosome 1"/>
</dbReference>
<reference evidence="1" key="1">
    <citation type="submission" date="2019-11" db="EMBL/GenBank/DDBJ databases">
        <title>Nori genome reveals adaptations in red seaweeds to the harsh intertidal environment.</title>
        <authorList>
            <person name="Wang D."/>
            <person name="Mao Y."/>
        </authorList>
    </citation>
    <scope>NUCLEOTIDE SEQUENCE</scope>
    <source>
        <tissue evidence="1">Gametophyte</tissue>
    </source>
</reference>